<name>A0A084ASC0_STACB</name>
<sequence length="156" mass="17684">MKDDCYSDTSLPHRINKLPERDAAFTYRVAMTRLMQQGKITKRENHVQISMLWYLLIRLLDPQAPPSHGSGILTRFTRTVTPKRRDRHLQSESRLELSRQLASSVLIGHDGQKQLGAMVQYDGEQSASGTSPLIQLEECGVQRNGDSILFNPARPI</sequence>
<dbReference type="HOGENOM" id="CLU_1687856_0_0_1"/>
<organism evidence="1 2">
    <name type="scientific">Stachybotrys chartarum (strain CBS 109288 / IBT 7711)</name>
    <name type="common">Toxic black mold</name>
    <name type="synonym">Stilbospora chartarum</name>
    <dbReference type="NCBI Taxonomy" id="1280523"/>
    <lineage>
        <taxon>Eukaryota</taxon>
        <taxon>Fungi</taxon>
        <taxon>Dikarya</taxon>
        <taxon>Ascomycota</taxon>
        <taxon>Pezizomycotina</taxon>
        <taxon>Sordariomycetes</taxon>
        <taxon>Hypocreomycetidae</taxon>
        <taxon>Hypocreales</taxon>
        <taxon>Stachybotryaceae</taxon>
        <taxon>Stachybotrys</taxon>
    </lineage>
</organism>
<accession>A0A084ASC0</accession>
<protein>
    <submittedName>
        <fullName evidence="1">Uncharacterized protein</fullName>
    </submittedName>
</protein>
<dbReference type="Proteomes" id="UP000028045">
    <property type="component" value="Unassembled WGS sequence"/>
</dbReference>
<proteinExistence type="predicted"/>
<keyword evidence="2" id="KW-1185">Reference proteome</keyword>
<reference evidence="1 2" key="1">
    <citation type="journal article" date="2014" name="BMC Genomics">
        <title>Comparative genome sequencing reveals chemotype-specific gene clusters in the toxigenic black mold Stachybotrys.</title>
        <authorList>
            <person name="Semeiks J."/>
            <person name="Borek D."/>
            <person name="Otwinowski Z."/>
            <person name="Grishin N.V."/>
        </authorList>
    </citation>
    <scope>NUCLEOTIDE SEQUENCE [LARGE SCALE GENOMIC DNA]</scope>
    <source>
        <strain evidence="2">CBS 109288 / IBT 7711</strain>
    </source>
</reference>
<dbReference type="EMBL" id="KL648586">
    <property type="protein sequence ID" value="KEY68199.1"/>
    <property type="molecule type" value="Genomic_DNA"/>
</dbReference>
<dbReference type="AlphaFoldDB" id="A0A084ASC0"/>
<evidence type="ECO:0000313" key="2">
    <source>
        <dbReference type="Proteomes" id="UP000028045"/>
    </source>
</evidence>
<evidence type="ECO:0000313" key="1">
    <source>
        <dbReference type="EMBL" id="KEY68199.1"/>
    </source>
</evidence>
<gene>
    <name evidence="1" type="ORF">S7711_11354</name>
</gene>